<feature type="region of interest" description="Disordered" evidence="5">
    <location>
        <begin position="62"/>
        <end position="162"/>
    </location>
</feature>
<accession>A0A7R9VQH6</accession>
<dbReference type="SUPFAM" id="SSF161219">
    <property type="entry name" value="CHY zinc finger-like"/>
    <property type="match status" value="1"/>
</dbReference>
<evidence type="ECO:0000313" key="7">
    <source>
        <dbReference type="EMBL" id="CAD8301828.1"/>
    </source>
</evidence>
<dbReference type="PROSITE" id="PS51266">
    <property type="entry name" value="ZF_CHY"/>
    <property type="match status" value="1"/>
</dbReference>
<protein>
    <recommendedName>
        <fullName evidence="6">CHY-type domain-containing protein</fullName>
    </recommendedName>
</protein>
<evidence type="ECO:0000256" key="5">
    <source>
        <dbReference type="SAM" id="MobiDB-lite"/>
    </source>
</evidence>
<dbReference type="InterPro" id="IPR008913">
    <property type="entry name" value="Znf_CHY"/>
</dbReference>
<feature type="compositionally biased region" description="Low complexity" evidence="5">
    <location>
        <begin position="62"/>
        <end position="86"/>
    </location>
</feature>
<dbReference type="AlphaFoldDB" id="A0A7R9VQH6"/>
<feature type="region of interest" description="Disordered" evidence="5">
    <location>
        <begin position="451"/>
        <end position="489"/>
    </location>
</feature>
<feature type="compositionally biased region" description="Gly residues" evidence="5">
    <location>
        <begin position="139"/>
        <end position="149"/>
    </location>
</feature>
<proteinExistence type="predicted"/>
<evidence type="ECO:0000256" key="4">
    <source>
        <dbReference type="PROSITE-ProRule" id="PRU00601"/>
    </source>
</evidence>
<sequence>MAAGSAAAAAGSAAAAVAPPPLPSLRRAVRELENFAGVWAASAEAEARMRGELTSLRTLIAGTASDGHSGSGSGSDAAGSGHTSDACSSDGLSDDGYGPGGRRANERASNGNRGGGGCTDDLLASASDADGGCSDDGGSSDGDGGGAAGTGEEVGFRGGDDGGSGGESYGAWHVVLEGLSLTDIDAVQLVQAKFQVSCGRCRAAGTLSIASDAVAGGGRPFEAGGECGTCHSVWTACARPRFVTADAATLCALKLSGCSPMDLLPALLAVQCGGCGGVTTMRGVQVGLPAERACPSCHRRVALRVAAVSFVPRGPPAGGAALTRPPRARGQRGPAGGGPGGGGGVTPSLGSPLPSLGTCRHYRHSYRWLRFPCCGQRFPCDLCHEEAADHEAKWASRMVCGFCSLEQRVESACTGCGKKLASTGRNPSGRSTRYWEGGAGCTDTRFMTRKDSHKYAGKRKTQSNKAARVGPKPWSKAKKAAAQRADPAH</sequence>
<keyword evidence="3" id="KW-0862">Zinc</keyword>
<keyword evidence="1" id="KW-0479">Metal-binding</keyword>
<dbReference type="InterPro" id="IPR037274">
    <property type="entry name" value="Znf_CHY_sf"/>
</dbReference>
<feature type="region of interest" description="Disordered" evidence="5">
    <location>
        <begin position="316"/>
        <end position="347"/>
    </location>
</feature>
<evidence type="ECO:0000256" key="3">
    <source>
        <dbReference type="ARBA" id="ARBA00022833"/>
    </source>
</evidence>
<feature type="region of interest" description="Disordered" evidence="5">
    <location>
        <begin position="1"/>
        <end position="21"/>
    </location>
</feature>
<reference evidence="7" key="1">
    <citation type="submission" date="2021-01" db="EMBL/GenBank/DDBJ databases">
        <authorList>
            <person name="Corre E."/>
            <person name="Pelletier E."/>
            <person name="Niang G."/>
            <person name="Scheremetjew M."/>
            <person name="Finn R."/>
            <person name="Kale V."/>
            <person name="Holt S."/>
            <person name="Cochrane G."/>
            <person name="Meng A."/>
            <person name="Brown T."/>
            <person name="Cohen L."/>
        </authorList>
    </citation>
    <scope>NUCLEOTIDE SEQUENCE</scope>
    <source>
        <strain evidence="7">CCMP219</strain>
    </source>
</reference>
<feature type="domain" description="CHY-type" evidence="6">
    <location>
        <begin position="352"/>
        <end position="418"/>
    </location>
</feature>
<gene>
    <name evidence="7" type="ORF">CEUR00632_LOCUS16258</name>
</gene>
<evidence type="ECO:0000256" key="2">
    <source>
        <dbReference type="ARBA" id="ARBA00022771"/>
    </source>
</evidence>
<feature type="compositionally biased region" description="Gly residues" evidence="5">
    <location>
        <begin position="333"/>
        <end position="345"/>
    </location>
</feature>
<keyword evidence="2 4" id="KW-0863">Zinc-finger</keyword>
<feature type="compositionally biased region" description="Low complexity" evidence="5">
    <location>
        <begin position="120"/>
        <end position="132"/>
    </location>
</feature>
<name>A0A7R9VQH6_9CHLO</name>
<organism evidence="7">
    <name type="scientific">Chlamydomonas euryale</name>
    <dbReference type="NCBI Taxonomy" id="1486919"/>
    <lineage>
        <taxon>Eukaryota</taxon>
        <taxon>Viridiplantae</taxon>
        <taxon>Chlorophyta</taxon>
        <taxon>core chlorophytes</taxon>
        <taxon>Chlorophyceae</taxon>
        <taxon>CS clade</taxon>
        <taxon>Chlamydomonadales</taxon>
        <taxon>Chlamydomonadaceae</taxon>
        <taxon>Chlamydomonas</taxon>
    </lineage>
</organism>
<dbReference type="EMBL" id="HBEC01034985">
    <property type="protein sequence ID" value="CAD8301828.1"/>
    <property type="molecule type" value="Transcribed_RNA"/>
</dbReference>
<dbReference type="GO" id="GO:0008270">
    <property type="term" value="F:zinc ion binding"/>
    <property type="evidence" value="ECO:0007669"/>
    <property type="project" value="UniProtKB-KW"/>
</dbReference>
<feature type="compositionally biased region" description="Low complexity" evidence="5">
    <location>
        <begin position="1"/>
        <end position="17"/>
    </location>
</feature>
<dbReference type="Pfam" id="PF05495">
    <property type="entry name" value="zf-CHY"/>
    <property type="match status" value="1"/>
</dbReference>
<evidence type="ECO:0000259" key="6">
    <source>
        <dbReference type="PROSITE" id="PS51266"/>
    </source>
</evidence>
<evidence type="ECO:0000256" key="1">
    <source>
        <dbReference type="ARBA" id="ARBA00022723"/>
    </source>
</evidence>